<evidence type="ECO:0000256" key="4">
    <source>
        <dbReference type="ARBA" id="ARBA00023125"/>
    </source>
</evidence>
<dbReference type="InterPro" id="IPR001471">
    <property type="entry name" value="AP2/ERF_dom"/>
</dbReference>
<dbReference type="AlphaFoldDB" id="A0A9D4Z8Y6"/>
<evidence type="ECO:0000313" key="9">
    <source>
        <dbReference type="EMBL" id="KAI5064046.1"/>
    </source>
</evidence>
<keyword evidence="4" id="KW-0238">DNA-binding</keyword>
<evidence type="ECO:0000256" key="2">
    <source>
        <dbReference type="ARBA" id="ARBA00022737"/>
    </source>
</evidence>
<dbReference type="PRINTS" id="PR00367">
    <property type="entry name" value="ETHRSPELEMNT"/>
</dbReference>
<feature type="compositionally biased region" description="Polar residues" evidence="7">
    <location>
        <begin position="222"/>
        <end position="238"/>
    </location>
</feature>
<proteinExistence type="predicted"/>
<evidence type="ECO:0000256" key="1">
    <source>
        <dbReference type="ARBA" id="ARBA00004123"/>
    </source>
</evidence>
<dbReference type="SMART" id="SM00380">
    <property type="entry name" value="AP2"/>
    <property type="match status" value="2"/>
</dbReference>
<comment type="caution">
    <text evidence="9">The sequence shown here is derived from an EMBL/GenBank/DDBJ whole genome shotgun (WGS) entry which is preliminary data.</text>
</comment>
<dbReference type="SUPFAM" id="SSF54171">
    <property type="entry name" value="DNA-binding domain"/>
    <property type="match status" value="2"/>
</dbReference>
<feature type="region of interest" description="Disordered" evidence="7">
    <location>
        <begin position="88"/>
        <end position="118"/>
    </location>
</feature>
<evidence type="ECO:0000256" key="3">
    <source>
        <dbReference type="ARBA" id="ARBA00023015"/>
    </source>
</evidence>
<organism evidence="9 10">
    <name type="scientific">Adiantum capillus-veneris</name>
    <name type="common">Maidenhair fern</name>
    <dbReference type="NCBI Taxonomy" id="13818"/>
    <lineage>
        <taxon>Eukaryota</taxon>
        <taxon>Viridiplantae</taxon>
        <taxon>Streptophyta</taxon>
        <taxon>Embryophyta</taxon>
        <taxon>Tracheophyta</taxon>
        <taxon>Polypodiopsida</taxon>
        <taxon>Polypodiidae</taxon>
        <taxon>Polypodiales</taxon>
        <taxon>Pteridineae</taxon>
        <taxon>Pteridaceae</taxon>
        <taxon>Vittarioideae</taxon>
        <taxon>Adiantum</taxon>
    </lineage>
</organism>
<dbReference type="Proteomes" id="UP000886520">
    <property type="component" value="Chromosome 20"/>
</dbReference>
<dbReference type="InterPro" id="IPR016177">
    <property type="entry name" value="DNA-bd_dom_sf"/>
</dbReference>
<evidence type="ECO:0000313" key="10">
    <source>
        <dbReference type="Proteomes" id="UP000886520"/>
    </source>
</evidence>
<feature type="compositionally biased region" description="Polar residues" evidence="7">
    <location>
        <begin position="788"/>
        <end position="797"/>
    </location>
</feature>
<name>A0A9D4Z8Y6_ADICA</name>
<keyword evidence="6" id="KW-0539">Nucleus</keyword>
<dbReference type="GO" id="GO:0003677">
    <property type="term" value="F:DNA binding"/>
    <property type="evidence" value="ECO:0007669"/>
    <property type="project" value="UniProtKB-KW"/>
</dbReference>
<keyword evidence="10" id="KW-1185">Reference proteome</keyword>
<dbReference type="InterPro" id="IPR036955">
    <property type="entry name" value="AP2/ERF_dom_sf"/>
</dbReference>
<evidence type="ECO:0000259" key="8">
    <source>
        <dbReference type="PROSITE" id="PS51032"/>
    </source>
</evidence>
<dbReference type="EMBL" id="JABFUD020000020">
    <property type="protein sequence ID" value="KAI5064046.1"/>
    <property type="molecule type" value="Genomic_DNA"/>
</dbReference>
<keyword evidence="3" id="KW-0805">Transcription regulation</keyword>
<dbReference type="Gene3D" id="3.30.730.10">
    <property type="entry name" value="AP2/ERF domain"/>
    <property type="match status" value="2"/>
</dbReference>
<reference evidence="9" key="1">
    <citation type="submission" date="2021-01" db="EMBL/GenBank/DDBJ databases">
        <title>Adiantum capillus-veneris genome.</title>
        <authorList>
            <person name="Fang Y."/>
            <person name="Liao Q."/>
        </authorList>
    </citation>
    <scope>NUCLEOTIDE SEQUENCE</scope>
    <source>
        <strain evidence="9">H3</strain>
        <tissue evidence="9">Leaf</tissue>
    </source>
</reference>
<sequence length="1099" mass="120430">MRSSTSLQTTNNWLAFSLTPHLTSLQEFRAHEANNGGAAAAHHDEAEEAADGPIKYNNGREAGHQQHQYAGNNSLTYGINGTHIVSYPSSHPNLHTESGAATTGPHHHHHHHHHQSSQVSFPLELSCYEDHLSHAAEHTSFTSQIMLAADPSLSIIDALTRSSGSTAGGAPAEWQYRALEPISNIQAMQGKQEHTQPHYLFNTDLCDYGGSQEEAGSYGNLTNKAFDQSYNHPSPTHDQYSENAHENVQAPRHSYREHNLYRASYHNPKAEEHNGGPKLEDFLSGASLGKLCHSTPDVYHHLNENTRDQLIRGLTYNFHGFADRENLNINVNLPLLSRENSTNVREVPPSFHISSDHSAVREMHSHAADSPGATTGHYHQGSVFQAHNVVSLDQAGVHHATQHVHDLQSEECSLQGNGDQNGVLKVDMNVDASNVYMSATPNIKSWLGNGLTENDECQIDLARAHGGGGEMDSNAGSPNNGAIVVANVNDNHHIHAHYHDQHHSSNVQAGLSLAIMNSSNMGAHHHHHHGLVMNQLVAASHAMARVNPTQQLVAVKSAGNLGTTVDSNSCNNMQVMMKKRGASSKGGKDHVPRKSIDTFGQRTSQYRGVTRHRWTGRYEAHLWDNSCRKEGQTRKGRQVYLGGYDKEEKAARAYDLAALKYWGPSTHINFPVSTYEKELEEMKNMTRQEYVASLRRKSSGFSRGASVYRGVTRHHQHGRWQARIGRVAGNKDLYLGTFSTQEEAAEAYDIAAIKFRGANAVTNFDTSRYDIKRICASATLLIGEQARRSSSSQNLVTKETEVNGEGEVGMHGQHDDEGRLSPLNAESTSNNGLYVADHPSMATNRLEWKGHSETYNKEGLLESKVEIVCQTEDKPELAPSGASYQYYQGNNEDEHDLQGLVQLEKSPNQQVGKGMENVDCNETLRLNSTVHDEDKANFISGENFNLQVARSRSPPSLVSNSANNPSACCTNSSGGVVDSPGDMSEIDNGSPVKLSNHENILDMTFPGEYHKASEVENIDNANVPSFIKSTQLQKHAIISGVALNSNADPSGNSNIMPWMTSNDDVHANATAALSAGNVRLPTHVAIGGHLPVFAVWNEN</sequence>
<dbReference type="GO" id="GO:0003700">
    <property type="term" value="F:DNA-binding transcription factor activity"/>
    <property type="evidence" value="ECO:0007669"/>
    <property type="project" value="InterPro"/>
</dbReference>
<accession>A0A9D4Z8Y6</accession>
<dbReference type="PROSITE" id="PS51032">
    <property type="entry name" value="AP2_ERF"/>
    <property type="match status" value="2"/>
</dbReference>
<feature type="domain" description="AP2/ERF" evidence="8">
    <location>
        <begin position="707"/>
        <end position="765"/>
    </location>
</feature>
<protein>
    <recommendedName>
        <fullName evidence="8">AP2/ERF domain-containing protein</fullName>
    </recommendedName>
</protein>
<feature type="region of interest" description="Disordered" evidence="7">
    <location>
        <begin position="222"/>
        <end position="251"/>
    </location>
</feature>
<feature type="compositionally biased region" description="Polar residues" evidence="7">
    <location>
        <begin position="88"/>
        <end position="101"/>
    </location>
</feature>
<keyword evidence="5" id="KW-0804">Transcription</keyword>
<dbReference type="CDD" id="cd00018">
    <property type="entry name" value="AP2"/>
    <property type="match status" value="2"/>
</dbReference>
<gene>
    <name evidence="9" type="ORF">GOP47_0020716</name>
</gene>
<dbReference type="PANTHER" id="PTHR32467">
    <property type="entry name" value="AP2-LIKE ETHYLENE-RESPONSIVE TRANSCRIPTION FACTOR"/>
    <property type="match status" value="1"/>
</dbReference>
<dbReference type="PANTHER" id="PTHR32467:SF90">
    <property type="entry name" value="AP2-LIKE ETHYLENE-RESPONSIVE TRANSCRIPTION FACTOR AIL1"/>
    <property type="match status" value="1"/>
</dbReference>
<dbReference type="FunFam" id="3.30.730.10:FF:000002">
    <property type="entry name" value="AP2-like ethylene-responsive transcription factor"/>
    <property type="match status" value="1"/>
</dbReference>
<comment type="subcellular location">
    <subcellularLocation>
        <location evidence="1">Nucleus</location>
    </subcellularLocation>
</comment>
<evidence type="ECO:0000256" key="7">
    <source>
        <dbReference type="SAM" id="MobiDB-lite"/>
    </source>
</evidence>
<feature type="compositionally biased region" description="Basic residues" evidence="7">
    <location>
        <begin position="105"/>
        <end position="115"/>
    </location>
</feature>
<dbReference type="GO" id="GO:0005634">
    <property type="term" value="C:nucleus"/>
    <property type="evidence" value="ECO:0007669"/>
    <property type="project" value="UniProtKB-SubCell"/>
</dbReference>
<feature type="region of interest" description="Disordered" evidence="7">
    <location>
        <begin position="788"/>
        <end position="825"/>
    </location>
</feature>
<dbReference type="FunFam" id="3.30.730.10:FF:000003">
    <property type="entry name" value="AP2-like ethylene-responsive transcription factor ANT"/>
    <property type="match status" value="1"/>
</dbReference>
<dbReference type="Pfam" id="PF00847">
    <property type="entry name" value="AP2"/>
    <property type="match status" value="2"/>
</dbReference>
<feature type="domain" description="AP2/ERF" evidence="8">
    <location>
        <begin position="605"/>
        <end position="671"/>
    </location>
</feature>
<evidence type="ECO:0000256" key="5">
    <source>
        <dbReference type="ARBA" id="ARBA00023163"/>
    </source>
</evidence>
<dbReference type="OrthoDB" id="1920194at2759"/>
<keyword evidence="2" id="KW-0677">Repeat</keyword>
<evidence type="ECO:0000256" key="6">
    <source>
        <dbReference type="ARBA" id="ARBA00023242"/>
    </source>
</evidence>